<reference evidence="1 2" key="1">
    <citation type="submission" date="2024-09" db="EMBL/GenBank/DDBJ databases">
        <authorList>
            <person name="Sun Q."/>
            <person name="Mori K."/>
        </authorList>
    </citation>
    <scope>NUCLEOTIDE SEQUENCE [LARGE SCALE GENOMIC DNA]</scope>
    <source>
        <strain evidence="1 2">NCAIM B.02604</strain>
    </source>
</reference>
<sequence>MTIWKLSDDWFDRHTSQDLTYRVRVRVLTPGALDSAWARIVDQHGADEEGVVPIGGAALIRVNNQEAEAISGGEDALDSLEWAVNEVLGEALKGAKTTVVAEERALVID</sequence>
<dbReference type="Proteomes" id="UP001589862">
    <property type="component" value="Unassembled WGS sequence"/>
</dbReference>
<proteinExistence type="predicted"/>
<protein>
    <submittedName>
        <fullName evidence="1">XRE family transcriptional regulator</fullName>
    </submittedName>
</protein>
<comment type="caution">
    <text evidence="1">The sequence shown here is derived from an EMBL/GenBank/DDBJ whole genome shotgun (WGS) entry which is preliminary data.</text>
</comment>
<gene>
    <name evidence="1" type="ORF">ACFFFR_06185</name>
</gene>
<evidence type="ECO:0000313" key="1">
    <source>
        <dbReference type="EMBL" id="MFC0581970.1"/>
    </source>
</evidence>
<dbReference type="EMBL" id="JBHLUB010000027">
    <property type="protein sequence ID" value="MFC0581970.1"/>
    <property type="molecule type" value="Genomic_DNA"/>
</dbReference>
<name>A0ABV6PA24_9MICC</name>
<keyword evidence="2" id="KW-1185">Reference proteome</keyword>
<accession>A0ABV6PA24</accession>
<evidence type="ECO:0000313" key="2">
    <source>
        <dbReference type="Proteomes" id="UP001589862"/>
    </source>
</evidence>
<organism evidence="1 2">
    <name type="scientific">Micrococcoides hystricis</name>
    <dbReference type="NCBI Taxonomy" id="1572761"/>
    <lineage>
        <taxon>Bacteria</taxon>
        <taxon>Bacillati</taxon>
        <taxon>Actinomycetota</taxon>
        <taxon>Actinomycetes</taxon>
        <taxon>Micrococcales</taxon>
        <taxon>Micrococcaceae</taxon>
        <taxon>Micrococcoides</taxon>
    </lineage>
</organism>
<dbReference type="RefSeq" id="WP_377458772.1">
    <property type="nucleotide sequence ID" value="NZ_JBHLUB010000027.1"/>
</dbReference>